<dbReference type="PANTHER" id="PTHR23315:SF238">
    <property type="entry name" value="ARM REPEAT SUPERFAMILY PROTEIN"/>
    <property type="match status" value="1"/>
</dbReference>
<dbReference type="InterPro" id="IPR011989">
    <property type="entry name" value="ARM-like"/>
</dbReference>
<organism evidence="3 4">
    <name type="scientific">Thalictrum thalictroides</name>
    <name type="common">Rue-anemone</name>
    <name type="synonym">Anemone thalictroides</name>
    <dbReference type="NCBI Taxonomy" id="46969"/>
    <lineage>
        <taxon>Eukaryota</taxon>
        <taxon>Viridiplantae</taxon>
        <taxon>Streptophyta</taxon>
        <taxon>Embryophyta</taxon>
        <taxon>Tracheophyta</taxon>
        <taxon>Spermatophyta</taxon>
        <taxon>Magnoliopsida</taxon>
        <taxon>Ranunculales</taxon>
        <taxon>Ranunculaceae</taxon>
        <taxon>Thalictroideae</taxon>
        <taxon>Thalictrum</taxon>
    </lineage>
</organism>
<sequence>MEVKARTIRSLVNRLSSISEQTQLDAVCQLRLISKQDPDSRSLISDSGAIPILTETLYSHSETAQENAVATLLNLSISSRDLLMSTRGMLDALSHLLRLPSATQFSIQTACATIYSLLLVDSFRPIIGAKRDIVFGLIEIIKNPISPPRSIKDALKALFGISLYQLNRAGMVDLGVVAPLFKLVVKDGRVGIVEDATAVIAQVAGCYESGEAFKKVSGIGVLVDLLDVSTGSSMRSRENAVSALLNLIQSGEKKKIIEDLTDFGLDVLLDGVRDISENGSLKSQNKANDLLSILYQELVPHSG</sequence>
<dbReference type="InterPro" id="IPR016024">
    <property type="entry name" value="ARM-type_fold"/>
</dbReference>
<dbReference type="Gene3D" id="1.25.10.10">
    <property type="entry name" value="Leucine-rich Repeat Variant"/>
    <property type="match status" value="1"/>
</dbReference>
<evidence type="ECO:0000256" key="1">
    <source>
        <dbReference type="ARBA" id="ARBA00022786"/>
    </source>
</evidence>
<dbReference type="InterPro" id="IPR000225">
    <property type="entry name" value="Armadillo"/>
</dbReference>
<protein>
    <submittedName>
        <fullName evidence="3">U-box domain-containing protein</fullName>
    </submittedName>
</protein>
<dbReference type="OrthoDB" id="7537227at2759"/>
<comment type="caution">
    <text evidence="3">The sequence shown here is derived from an EMBL/GenBank/DDBJ whole genome shotgun (WGS) entry which is preliminary data.</text>
</comment>
<feature type="domain" description="U-box" evidence="2">
    <location>
        <begin position="8"/>
        <end position="266"/>
    </location>
</feature>
<dbReference type="AlphaFoldDB" id="A0A7J6WXC8"/>
<reference evidence="3 4" key="1">
    <citation type="submission" date="2020-06" db="EMBL/GenBank/DDBJ databases">
        <title>Transcriptomic and genomic resources for Thalictrum thalictroides and T. hernandezii: Facilitating candidate gene discovery in an emerging model plant lineage.</title>
        <authorList>
            <person name="Arias T."/>
            <person name="Riano-Pachon D.M."/>
            <person name="Di Stilio V.S."/>
        </authorList>
    </citation>
    <scope>NUCLEOTIDE SEQUENCE [LARGE SCALE GENOMIC DNA]</scope>
    <source>
        <strain evidence="4">cv. WT478/WT964</strain>
        <tissue evidence="3">Leaves</tissue>
    </source>
</reference>
<dbReference type="FunFam" id="1.25.10.10:FF:000561">
    <property type="entry name" value="ARM repeat superfamily protein"/>
    <property type="match status" value="1"/>
</dbReference>
<dbReference type="Proteomes" id="UP000554482">
    <property type="component" value="Unassembled WGS sequence"/>
</dbReference>
<proteinExistence type="predicted"/>
<dbReference type="SUPFAM" id="SSF48371">
    <property type="entry name" value="ARM repeat"/>
    <property type="match status" value="1"/>
</dbReference>
<evidence type="ECO:0000313" key="3">
    <source>
        <dbReference type="EMBL" id="KAF5201170.1"/>
    </source>
</evidence>
<dbReference type="InterPro" id="IPR058678">
    <property type="entry name" value="ARM_PUB"/>
</dbReference>
<dbReference type="SMART" id="SM00185">
    <property type="entry name" value="ARM"/>
    <property type="match status" value="3"/>
</dbReference>
<dbReference type="Pfam" id="PF25598">
    <property type="entry name" value="ARM_PUB"/>
    <property type="match status" value="1"/>
</dbReference>
<evidence type="ECO:0000313" key="4">
    <source>
        <dbReference type="Proteomes" id="UP000554482"/>
    </source>
</evidence>
<dbReference type="PANTHER" id="PTHR23315">
    <property type="entry name" value="U BOX DOMAIN-CONTAINING"/>
    <property type="match status" value="1"/>
</dbReference>
<keyword evidence="4" id="KW-1185">Reference proteome</keyword>
<name>A0A7J6WXC8_THATH</name>
<keyword evidence="1" id="KW-0833">Ubl conjugation pathway</keyword>
<gene>
    <name evidence="3" type="ORF">FRX31_009243</name>
</gene>
<accession>A0A7J6WXC8</accession>
<evidence type="ECO:0000259" key="2">
    <source>
        <dbReference type="Pfam" id="PF25598"/>
    </source>
</evidence>
<dbReference type="EMBL" id="JABWDY010009777">
    <property type="protein sequence ID" value="KAF5201170.1"/>
    <property type="molecule type" value="Genomic_DNA"/>
</dbReference>